<proteinExistence type="predicted"/>
<dbReference type="EMBL" id="CAJVQC010004871">
    <property type="protein sequence ID" value="CAG8546242.1"/>
    <property type="molecule type" value="Genomic_DNA"/>
</dbReference>
<comment type="caution">
    <text evidence="1">The sequence shown here is derived from an EMBL/GenBank/DDBJ whole genome shotgun (WGS) entry which is preliminary data.</text>
</comment>
<evidence type="ECO:0000313" key="1">
    <source>
        <dbReference type="EMBL" id="CAG8546242.1"/>
    </source>
</evidence>
<evidence type="ECO:0000313" key="2">
    <source>
        <dbReference type="Proteomes" id="UP000789920"/>
    </source>
</evidence>
<gene>
    <name evidence="1" type="ORF">RPERSI_LOCUS3765</name>
</gene>
<keyword evidence="2" id="KW-1185">Reference proteome</keyword>
<protein>
    <submittedName>
        <fullName evidence="1">27766_t:CDS:1</fullName>
    </submittedName>
</protein>
<accession>A0ACA9LU18</accession>
<reference evidence="1" key="1">
    <citation type="submission" date="2021-06" db="EMBL/GenBank/DDBJ databases">
        <authorList>
            <person name="Kallberg Y."/>
            <person name="Tangrot J."/>
            <person name="Rosling A."/>
        </authorList>
    </citation>
    <scope>NUCLEOTIDE SEQUENCE</scope>
    <source>
        <strain evidence="1">MA461A</strain>
    </source>
</reference>
<dbReference type="Proteomes" id="UP000789920">
    <property type="component" value="Unassembled WGS sequence"/>
</dbReference>
<organism evidence="1 2">
    <name type="scientific">Racocetra persica</name>
    <dbReference type="NCBI Taxonomy" id="160502"/>
    <lineage>
        <taxon>Eukaryota</taxon>
        <taxon>Fungi</taxon>
        <taxon>Fungi incertae sedis</taxon>
        <taxon>Mucoromycota</taxon>
        <taxon>Glomeromycotina</taxon>
        <taxon>Glomeromycetes</taxon>
        <taxon>Diversisporales</taxon>
        <taxon>Gigasporaceae</taxon>
        <taxon>Racocetra</taxon>
    </lineage>
</organism>
<name>A0ACA9LU18_9GLOM</name>
<sequence length="351" mass="40941">MSTDIIKPRLVTDILIKIFKILGVHDLLSALLVNREWCQVAVPIYWRAPFSYKKKRSMLALKIYRLFLEQQENDTIHSSQTTIKTLPTLYDYPFFLKELNFTNLLELDKDITNVDAILKMLTSREIRLTTFIMDNTGTNNDKLYGLWTKSCYAPIISSLVHVEIYTPFPKNCVIKALADNCSNLSHLDINLYDNHTVRVVELINDLNRFFSNQKLLLNLRLVFPKGPGNLLIKVLKSRLESFKHLELAKWNFADCDWKWLKKCPNLTEFAVTDPQTQISDILGIECELHRFKVSKNSKITTIHWFLDNKNKKDNKDNKISSESTFYFHPKKPPAEPYHDETLEESLQSLII</sequence>